<sequence>MNFRLLFVLILLTGLSGCGLLQQGYEDARKAGKEAVELKHYHYNFRVVSAPLLNQTDKSQQNTFRMVIYQLRGDNLFNQASYYDLLTNADNALAEELIKKDIRMIYPFDTQEVRGDIDNKTQYLGLVFFFNKPEADDKTWKILIPVNKLKLFRDNYILADGAQAQLKSKKQVKDLLKQQKQAEKEQKKLLKEQKKQAQLAKKHQQAMQKPLDKLQQQGKQKVQDKLEKKVQKILPDAKK</sequence>
<feature type="region of interest" description="Disordered" evidence="1">
    <location>
        <begin position="186"/>
        <end position="239"/>
    </location>
</feature>
<dbReference type="Gene3D" id="2.60.40.4150">
    <property type="entry name" value="Type VI secretion system, lipoprotein SciN"/>
    <property type="match status" value="1"/>
</dbReference>
<dbReference type="InterPro" id="IPR017734">
    <property type="entry name" value="T6SS_SciN"/>
</dbReference>
<protein>
    <submittedName>
        <fullName evidence="2">Type VI secretion system-associated lipoprotein</fullName>
    </submittedName>
</protein>
<dbReference type="NCBIfam" id="TIGR03352">
    <property type="entry name" value="VI_chp_3"/>
    <property type="match status" value="1"/>
</dbReference>
<dbReference type="Proteomes" id="UP000229434">
    <property type="component" value="Unassembled WGS sequence"/>
</dbReference>
<dbReference type="PANTHER" id="PTHR37625:SF4">
    <property type="entry name" value="OUTER MEMBRANE LIPOPROTEIN"/>
    <property type="match status" value="1"/>
</dbReference>
<reference evidence="2 3" key="1">
    <citation type="journal article" date="2017" name="MBio">
        <title>Type VI secretion-mediated competition in the bee gut microbiome.</title>
        <authorList>
            <person name="Steele M.I."/>
            <person name="Kwong W.K."/>
            <person name="Powell J.E."/>
            <person name="Whiteley M."/>
            <person name="Moran N.A."/>
        </authorList>
    </citation>
    <scope>NUCLEOTIDE SEQUENCE [LARGE SCALE GENOMIC DNA]</scope>
    <source>
        <strain evidence="2 3">Nev3CBA3</strain>
    </source>
</reference>
<dbReference type="EMBL" id="MEIS01000118">
    <property type="protein sequence ID" value="PIT53945.1"/>
    <property type="molecule type" value="Genomic_DNA"/>
</dbReference>
<dbReference type="AlphaFoldDB" id="A0A2N9XW99"/>
<dbReference type="PROSITE" id="PS51257">
    <property type="entry name" value="PROKAR_LIPOPROTEIN"/>
    <property type="match status" value="1"/>
</dbReference>
<name>A0A2N9XW99_9NEIS</name>
<evidence type="ECO:0000313" key="2">
    <source>
        <dbReference type="EMBL" id="PIT53945.1"/>
    </source>
</evidence>
<feature type="compositionally biased region" description="Basic and acidic residues" evidence="1">
    <location>
        <begin position="186"/>
        <end position="195"/>
    </location>
</feature>
<dbReference type="Pfam" id="PF12790">
    <property type="entry name" value="T6SS-SciN"/>
    <property type="match status" value="1"/>
</dbReference>
<organism evidence="2 3">
    <name type="scientific">Snodgrassella alvi</name>
    <dbReference type="NCBI Taxonomy" id="1196083"/>
    <lineage>
        <taxon>Bacteria</taxon>
        <taxon>Pseudomonadati</taxon>
        <taxon>Pseudomonadota</taxon>
        <taxon>Betaproteobacteria</taxon>
        <taxon>Neisseriales</taxon>
        <taxon>Neisseriaceae</taxon>
        <taxon>Snodgrassella</taxon>
    </lineage>
</organism>
<proteinExistence type="predicted"/>
<dbReference type="RefSeq" id="WP_100137929.1">
    <property type="nucleotide sequence ID" value="NZ_MEIS01000118.1"/>
</dbReference>
<evidence type="ECO:0000313" key="3">
    <source>
        <dbReference type="Proteomes" id="UP000229434"/>
    </source>
</evidence>
<dbReference type="PANTHER" id="PTHR37625">
    <property type="entry name" value="OUTER MEMBRANE LIPOPROTEIN-RELATED"/>
    <property type="match status" value="1"/>
</dbReference>
<comment type="caution">
    <text evidence="2">The sequence shown here is derived from an EMBL/GenBank/DDBJ whole genome shotgun (WGS) entry which is preliminary data.</text>
</comment>
<evidence type="ECO:0000256" key="1">
    <source>
        <dbReference type="SAM" id="MobiDB-lite"/>
    </source>
</evidence>
<accession>A0A2N9XW99</accession>
<dbReference type="InterPro" id="IPR038706">
    <property type="entry name" value="Type_VI_SciN-like_sf"/>
</dbReference>
<keyword evidence="2" id="KW-0449">Lipoprotein</keyword>
<feature type="compositionally biased region" description="Basic and acidic residues" evidence="1">
    <location>
        <begin position="221"/>
        <end position="239"/>
    </location>
</feature>
<gene>
    <name evidence="2" type="ORF">BHC49_09640</name>
</gene>